<dbReference type="InterPro" id="IPR052336">
    <property type="entry name" value="MlaD_Phospholipid_Transporter"/>
</dbReference>
<dbReference type="Pfam" id="PF02470">
    <property type="entry name" value="MlaD"/>
    <property type="match status" value="1"/>
</dbReference>
<organism evidence="3 4">
    <name type="scientific">Methylomagnum ishizawai</name>
    <dbReference type="NCBI Taxonomy" id="1760988"/>
    <lineage>
        <taxon>Bacteria</taxon>
        <taxon>Pseudomonadati</taxon>
        <taxon>Pseudomonadota</taxon>
        <taxon>Gammaproteobacteria</taxon>
        <taxon>Methylococcales</taxon>
        <taxon>Methylococcaceae</taxon>
        <taxon>Methylomagnum</taxon>
    </lineage>
</organism>
<evidence type="ECO:0000256" key="1">
    <source>
        <dbReference type="SAM" id="Phobius"/>
    </source>
</evidence>
<dbReference type="Proteomes" id="UP000192923">
    <property type="component" value="Unassembled WGS sequence"/>
</dbReference>
<keyword evidence="1" id="KW-0472">Membrane</keyword>
<evidence type="ECO:0000259" key="2">
    <source>
        <dbReference type="Pfam" id="PF02470"/>
    </source>
</evidence>
<reference evidence="3 4" key="1">
    <citation type="submission" date="2016-12" db="EMBL/GenBank/DDBJ databases">
        <authorList>
            <person name="Song W.-J."/>
            <person name="Kurnit D.M."/>
        </authorList>
    </citation>
    <scope>NUCLEOTIDE SEQUENCE [LARGE SCALE GENOMIC DNA]</scope>
    <source>
        <strain evidence="3 4">175</strain>
    </source>
</reference>
<evidence type="ECO:0000313" key="4">
    <source>
        <dbReference type="Proteomes" id="UP000192923"/>
    </source>
</evidence>
<keyword evidence="4" id="KW-1185">Reference proteome</keyword>
<name>A0A1Y6D0X8_9GAMM</name>
<dbReference type="AlphaFoldDB" id="A0A1Y6D0X8"/>
<protein>
    <submittedName>
        <fullName evidence="3">Paraquat-inducible protein B</fullName>
    </submittedName>
</protein>
<feature type="domain" description="Mce/MlaD" evidence="2">
    <location>
        <begin position="35"/>
        <end position="134"/>
    </location>
</feature>
<keyword evidence="1" id="KW-0812">Transmembrane</keyword>
<evidence type="ECO:0000313" key="3">
    <source>
        <dbReference type="EMBL" id="SMF96271.1"/>
    </source>
</evidence>
<dbReference type="STRING" id="1760988.SAMN02949497_3663"/>
<keyword evidence="1" id="KW-1133">Transmembrane helix</keyword>
<dbReference type="RefSeq" id="WP_085215170.1">
    <property type="nucleotide sequence ID" value="NZ_FXAM01000001.1"/>
</dbReference>
<feature type="transmembrane region" description="Helical" evidence="1">
    <location>
        <begin position="6"/>
        <end position="26"/>
    </location>
</feature>
<dbReference type="PANTHER" id="PTHR33371:SF4">
    <property type="entry name" value="INTERMEMBRANE PHOSPHOLIPID TRANSPORT SYSTEM BINDING PROTEIN MLAD"/>
    <property type="match status" value="1"/>
</dbReference>
<dbReference type="EMBL" id="FXAM01000001">
    <property type="protein sequence ID" value="SMF96271.1"/>
    <property type="molecule type" value="Genomic_DNA"/>
</dbReference>
<accession>A0A1Y6D0X8</accession>
<dbReference type="InterPro" id="IPR003399">
    <property type="entry name" value="Mce/MlaD"/>
</dbReference>
<sequence>MNKTQLIGLFVLGAAILAIALVLIFGRGNFFSHSQKYVAYFQGSVNGLNVGAWVKLKGVPIGRVTDIRVQYDTQNNRVLTPVVAEIDLGKVSDIRGNHWPGHAPGLAELVERGLRARLSLQSLVTAQLYVDVDFYPDRPARLLGIDDLGLPEIPTIASDKDEIEDTVRGTLAQVKELPLKEVFAATLAAVRRIEHLLSLPETQASIANLNRTLVELQRTIGHFDGKIDGVAANLNGTLKDGQALARNLNQRVLPLSTATERTLETLAQTLVRAQGTLATVEDLTGRDSAAENALREVAAAARSLRVLADSLERNPELLLYGRKAGK</sequence>
<dbReference type="PANTHER" id="PTHR33371">
    <property type="entry name" value="INTERMEMBRANE PHOSPHOLIPID TRANSPORT SYSTEM BINDING PROTEIN MLAD-RELATED"/>
    <property type="match status" value="1"/>
</dbReference>
<gene>
    <name evidence="3" type="ORF">SAMN02949497_3663</name>
</gene>
<proteinExistence type="predicted"/>
<dbReference type="OrthoDB" id="9806984at2"/>